<dbReference type="RefSeq" id="WP_206290398.1">
    <property type="nucleotide sequence ID" value="NZ_CP063458.1"/>
</dbReference>
<evidence type="ECO:0000256" key="12">
    <source>
        <dbReference type="HAMAP-Rule" id="MF_00165"/>
    </source>
</evidence>
<dbReference type="EMBL" id="CP063458">
    <property type="protein sequence ID" value="QOV87494.1"/>
    <property type="molecule type" value="Genomic_DNA"/>
</dbReference>
<dbReference type="GO" id="GO:0006235">
    <property type="term" value="P:dTTP biosynthetic process"/>
    <property type="evidence" value="ECO:0007669"/>
    <property type="project" value="UniProtKB-UniRule"/>
</dbReference>
<dbReference type="GO" id="GO:0004798">
    <property type="term" value="F:dTMP kinase activity"/>
    <property type="evidence" value="ECO:0007669"/>
    <property type="project" value="UniProtKB-UniRule"/>
</dbReference>
<keyword evidence="4 12" id="KW-0808">Transferase</keyword>
<evidence type="ECO:0000256" key="7">
    <source>
        <dbReference type="ARBA" id="ARBA00022777"/>
    </source>
</evidence>
<organism evidence="14 15">
    <name type="scientific">Humisphaera borealis</name>
    <dbReference type="NCBI Taxonomy" id="2807512"/>
    <lineage>
        <taxon>Bacteria</taxon>
        <taxon>Pseudomonadati</taxon>
        <taxon>Planctomycetota</taxon>
        <taxon>Phycisphaerae</taxon>
        <taxon>Tepidisphaerales</taxon>
        <taxon>Tepidisphaeraceae</taxon>
        <taxon>Humisphaera</taxon>
    </lineage>
</organism>
<evidence type="ECO:0000256" key="4">
    <source>
        <dbReference type="ARBA" id="ARBA00022679"/>
    </source>
</evidence>
<dbReference type="InterPro" id="IPR027417">
    <property type="entry name" value="P-loop_NTPase"/>
</dbReference>
<dbReference type="GO" id="GO:0005524">
    <property type="term" value="F:ATP binding"/>
    <property type="evidence" value="ECO:0007669"/>
    <property type="project" value="UniProtKB-UniRule"/>
</dbReference>
<name>A0A7M2WQH5_9BACT</name>
<feature type="domain" description="Thymidylate kinase-like" evidence="13">
    <location>
        <begin position="11"/>
        <end position="216"/>
    </location>
</feature>
<dbReference type="GO" id="GO:0006227">
    <property type="term" value="P:dUDP biosynthetic process"/>
    <property type="evidence" value="ECO:0007669"/>
    <property type="project" value="TreeGrafter"/>
</dbReference>
<dbReference type="InterPro" id="IPR039430">
    <property type="entry name" value="Thymidylate_kin-like_dom"/>
</dbReference>
<dbReference type="AlphaFoldDB" id="A0A7M2WQH5"/>
<dbReference type="CDD" id="cd01672">
    <property type="entry name" value="TMPK"/>
    <property type="match status" value="1"/>
</dbReference>
<evidence type="ECO:0000256" key="6">
    <source>
        <dbReference type="ARBA" id="ARBA00022741"/>
    </source>
</evidence>
<evidence type="ECO:0000256" key="11">
    <source>
        <dbReference type="ARBA" id="ARBA00057735"/>
    </source>
</evidence>
<dbReference type="KEGG" id="hbs:IPV69_14475"/>
<protein>
    <recommendedName>
        <fullName evidence="3 12">Thymidylate kinase</fullName>
        <ecNumber evidence="2 12">2.7.4.9</ecNumber>
    </recommendedName>
    <alternativeName>
        <fullName evidence="9 12">dTMP kinase</fullName>
    </alternativeName>
</protein>
<evidence type="ECO:0000256" key="8">
    <source>
        <dbReference type="ARBA" id="ARBA00022840"/>
    </source>
</evidence>
<sequence length="223" mass="25014">MESLRGKFIVFDGTEGCGKSTQAALLRSRLATEGFPEDDVLLVRDPGATRIGEMIRQILLDPQNNEMGMRCEMLLYMAARAQMMHQTILPALAAGKLVLSDRFVSSTLAYQLGGDGLTAAEIRAVAGIAIKDRWPDLTVILDMPADASMRRVKPKALSVTLFGEVPEIVDKDRIERRPMEYHEQVRRNYLSQVDADPSRYRVINGAREKDIVHEDVWRGVRSK</sequence>
<dbReference type="InterPro" id="IPR018094">
    <property type="entry name" value="Thymidylate_kinase"/>
</dbReference>
<dbReference type="Proteomes" id="UP000593765">
    <property type="component" value="Chromosome"/>
</dbReference>
<reference evidence="14 15" key="1">
    <citation type="submission" date="2020-10" db="EMBL/GenBank/DDBJ databases">
        <title>Wide distribution of Phycisphaera-like planctomycetes from WD2101 soil group in peatlands and genome analysis of the first cultivated representative.</title>
        <authorList>
            <person name="Dedysh S.N."/>
            <person name="Beletsky A.V."/>
            <person name="Ivanova A."/>
            <person name="Kulichevskaya I.S."/>
            <person name="Suzina N.E."/>
            <person name="Philippov D.A."/>
            <person name="Rakitin A.L."/>
            <person name="Mardanov A.V."/>
            <person name="Ravin N.V."/>
        </authorList>
    </citation>
    <scope>NUCLEOTIDE SEQUENCE [LARGE SCALE GENOMIC DNA]</scope>
    <source>
        <strain evidence="14 15">M1803</strain>
    </source>
</reference>
<keyword evidence="6 12" id="KW-0547">Nucleotide-binding</keyword>
<comment type="catalytic activity">
    <reaction evidence="10 12">
        <text>dTMP + ATP = dTDP + ADP</text>
        <dbReference type="Rhea" id="RHEA:13517"/>
        <dbReference type="ChEBI" id="CHEBI:30616"/>
        <dbReference type="ChEBI" id="CHEBI:58369"/>
        <dbReference type="ChEBI" id="CHEBI:63528"/>
        <dbReference type="ChEBI" id="CHEBI:456216"/>
        <dbReference type="EC" id="2.7.4.9"/>
    </reaction>
</comment>
<keyword evidence="5 12" id="KW-0545">Nucleotide biosynthesis</keyword>
<dbReference type="PROSITE" id="PS01331">
    <property type="entry name" value="THYMIDYLATE_KINASE"/>
    <property type="match status" value="1"/>
</dbReference>
<dbReference type="HAMAP" id="MF_00165">
    <property type="entry name" value="Thymidylate_kinase"/>
    <property type="match status" value="1"/>
</dbReference>
<evidence type="ECO:0000256" key="2">
    <source>
        <dbReference type="ARBA" id="ARBA00012980"/>
    </source>
</evidence>
<keyword evidence="8 12" id="KW-0067">ATP-binding</keyword>
<dbReference type="SUPFAM" id="SSF52540">
    <property type="entry name" value="P-loop containing nucleoside triphosphate hydrolases"/>
    <property type="match status" value="1"/>
</dbReference>
<evidence type="ECO:0000313" key="15">
    <source>
        <dbReference type="Proteomes" id="UP000593765"/>
    </source>
</evidence>
<dbReference type="NCBIfam" id="TIGR00041">
    <property type="entry name" value="DTMP_kinase"/>
    <property type="match status" value="1"/>
</dbReference>
<feature type="binding site" evidence="12">
    <location>
        <begin position="13"/>
        <end position="20"/>
    </location>
    <ligand>
        <name>ATP</name>
        <dbReference type="ChEBI" id="CHEBI:30616"/>
    </ligand>
</feature>
<evidence type="ECO:0000256" key="9">
    <source>
        <dbReference type="ARBA" id="ARBA00029962"/>
    </source>
</evidence>
<evidence type="ECO:0000259" key="13">
    <source>
        <dbReference type="Pfam" id="PF02223"/>
    </source>
</evidence>
<proteinExistence type="inferred from homology"/>
<accession>A0A7M2WQH5</accession>
<dbReference type="GO" id="GO:0005829">
    <property type="term" value="C:cytosol"/>
    <property type="evidence" value="ECO:0007669"/>
    <property type="project" value="TreeGrafter"/>
</dbReference>
<dbReference type="GO" id="GO:0006233">
    <property type="term" value="P:dTDP biosynthetic process"/>
    <property type="evidence" value="ECO:0007669"/>
    <property type="project" value="InterPro"/>
</dbReference>
<dbReference type="PANTHER" id="PTHR10344:SF4">
    <property type="entry name" value="UMP-CMP KINASE 2, MITOCHONDRIAL"/>
    <property type="match status" value="1"/>
</dbReference>
<dbReference type="FunFam" id="3.40.50.300:FF:000225">
    <property type="entry name" value="Thymidylate kinase"/>
    <property type="match status" value="1"/>
</dbReference>
<evidence type="ECO:0000256" key="1">
    <source>
        <dbReference type="ARBA" id="ARBA00009776"/>
    </source>
</evidence>
<comment type="function">
    <text evidence="11 12">Phosphorylation of dTMP to form dTDP in both de novo and salvage pathways of dTTP synthesis.</text>
</comment>
<gene>
    <name evidence="12 14" type="primary">tmk</name>
    <name evidence="14" type="ORF">IPV69_14475</name>
</gene>
<dbReference type="Gene3D" id="3.40.50.300">
    <property type="entry name" value="P-loop containing nucleotide triphosphate hydrolases"/>
    <property type="match status" value="1"/>
</dbReference>
<evidence type="ECO:0000256" key="5">
    <source>
        <dbReference type="ARBA" id="ARBA00022727"/>
    </source>
</evidence>
<comment type="similarity">
    <text evidence="1 12">Belongs to the thymidylate kinase family.</text>
</comment>
<evidence type="ECO:0000256" key="3">
    <source>
        <dbReference type="ARBA" id="ARBA00017144"/>
    </source>
</evidence>
<dbReference type="EC" id="2.7.4.9" evidence="2 12"/>
<dbReference type="Pfam" id="PF02223">
    <property type="entry name" value="Thymidylate_kin"/>
    <property type="match status" value="1"/>
</dbReference>
<dbReference type="PANTHER" id="PTHR10344">
    <property type="entry name" value="THYMIDYLATE KINASE"/>
    <property type="match status" value="1"/>
</dbReference>
<keyword evidence="7 12" id="KW-0418">Kinase</keyword>
<evidence type="ECO:0000256" key="10">
    <source>
        <dbReference type="ARBA" id="ARBA00048743"/>
    </source>
</evidence>
<evidence type="ECO:0000313" key="14">
    <source>
        <dbReference type="EMBL" id="QOV87494.1"/>
    </source>
</evidence>
<dbReference type="InterPro" id="IPR018095">
    <property type="entry name" value="Thymidylate_kin_CS"/>
</dbReference>
<keyword evidence="15" id="KW-1185">Reference proteome</keyword>